<dbReference type="NCBIfam" id="TIGR02867">
    <property type="entry name" value="spore_II_P"/>
    <property type="match status" value="1"/>
</dbReference>
<reference evidence="4 5" key="1">
    <citation type="submission" date="2009-02" db="EMBL/GenBank/DDBJ databases">
        <title>Sequencing of the draft genome and assembly of Dethiobacter alkaliphilus AHT 1.</title>
        <authorList>
            <consortium name="US DOE Joint Genome Institute (JGI-PGF)"/>
            <person name="Lucas S."/>
            <person name="Copeland A."/>
            <person name="Lapidus A."/>
            <person name="Glavina del Rio T."/>
            <person name="Dalin E."/>
            <person name="Tice H."/>
            <person name="Bruce D."/>
            <person name="Goodwin L."/>
            <person name="Pitluck S."/>
            <person name="Larimer F."/>
            <person name="Land M.L."/>
            <person name="Hauser L."/>
            <person name="Muyzer G."/>
        </authorList>
    </citation>
    <scope>NUCLEOTIDE SEQUENCE [LARGE SCALE GENOMIC DNA]</scope>
    <source>
        <strain evidence="4 5">AHT 1</strain>
    </source>
</reference>
<proteinExistence type="predicted"/>
<protein>
    <submittedName>
        <fullName evidence="4">Stage II sporulation protein P</fullName>
    </submittedName>
</protein>
<feature type="signal peptide" evidence="3">
    <location>
        <begin position="1"/>
        <end position="19"/>
    </location>
</feature>
<evidence type="ECO:0000313" key="4">
    <source>
        <dbReference type="EMBL" id="EEG79022.1"/>
    </source>
</evidence>
<dbReference type="AlphaFoldDB" id="C0GCT7"/>
<organism evidence="4 5">
    <name type="scientific">Dethiobacter alkaliphilus AHT 1</name>
    <dbReference type="NCBI Taxonomy" id="555088"/>
    <lineage>
        <taxon>Bacteria</taxon>
        <taxon>Bacillati</taxon>
        <taxon>Bacillota</taxon>
        <taxon>Dethiobacteria</taxon>
        <taxon>Dethiobacterales</taxon>
        <taxon>Dethiobacteraceae</taxon>
        <taxon>Dethiobacter</taxon>
    </lineage>
</organism>
<dbReference type="InterPro" id="IPR010897">
    <property type="entry name" value="Spore_II_P"/>
</dbReference>
<gene>
    <name evidence="4" type="ORF">DealDRAFT_0296</name>
</gene>
<feature type="compositionally biased region" description="Pro residues" evidence="1">
    <location>
        <begin position="355"/>
        <end position="372"/>
    </location>
</feature>
<dbReference type="STRING" id="555088.DealDRAFT_0296"/>
<keyword evidence="2" id="KW-1133">Transmembrane helix</keyword>
<feature type="transmembrane region" description="Helical" evidence="2">
    <location>
        <begin position="385"/>
        <end position="404"/>
    </location>
</feature>
<sequence>MRRFAFLAIFLLSILIAMSATSPRDTLTARSLLDYFDNRETGEISREDLLAERYYTMVDEKGKEILVTGRIIHVGDEYITSDNRLYRVYRVGGRTAYARFIREVGAFFEEDPSDILVMLRERLGGWGAVPVQTEEQEEEGDNLEPEAEPQRIIGIYHTHNAESFIPSDGTDSIYGEGGIHDVGESFRQALEEKNIRVMHDETLHLPHDRGAYRRSRVTAEQLLEEGPDVMFDIHRDGAPAAAYATEIEGESVTQVQFVVGRQNANMNVTRQFALDLKNTADEIHPGLVKGIFMARGNYNQDLTPMNLLLEVGAHQNSREDAEDGAALFADVVSYYFYGDVDNALEEEEEAAPAPATQPPPDQPGPGDAPTPPGTQGVEDAASQQIFRLLGITLAIIVGFMLLNAGSIEDIHVKLVPYMEKLQPYTQQGDRFLAGLQEKIHALALRAKIPEAATALGAALQATGREGDRILVYWQERIHEAALTIKERAIILYNQLTNRNKLR</sequence>
<evidence type="ECO:0000256" key="3">
    <source>
        <dbReference type="SAM" id="SignalP"/>
    </source>
</evidence>
<keyword evidence="2" id="KW-0472">Membrane</keyword>
<evidence type="ECO:0000256" key="1">
    <source>
        <dbReference type="SAM" id="MobiDB-lite"/>
    </source>
</evidence>
<dbReference type="Pfam" id="PF07454">
    <property type="entry name" value="SpoIIP"/>
    <property type="match status" value="1"/>
</dbReference>
<dbReference type="EMBL" id="ACJM01000001">
    <property type="protein sequence ID" value="EEG79022.1"/>
    <property type="molecule type" value="Genomic_DNA"/>
</dbReference>
<name>C0GCT7_DETAL</name>
<feature type="chain" id="PRO_5002898465" evidence="3">
    <location>
        <begin position="20"/>
        <end position="502"/>
    </location>
</feature>
<dbReference type="RefSeq" id="WP_008514170.1">
    <property type="nucleotide sequence ID" value="NZ_ACJM01000001.1"/>
</dbReference>
<keyword evidence="2" id="KW-0812">Transmembrane</keyword>
<keyword evidence="3" id="KW-0732">Signal</keyword>
<comment type="caution">
    <text evidence="4">The sequence shown here is derived from an EMBL/GenBank/DDBJ whole genome shotgun (WGS) entry which is preliminary data.</text>
</comment>
<evidence type="ECO:0000256" key="2">
    <source>
        <dbReference type="SAM" id="Phobius"/>
    </source>
</evidence>
<dbReference type="eggNOG" id="COG4089">
    <property type="taxonomic scope" value="Bacteria"/>
</dbReference>
<accession>C0GCT7</accession>
<keyword evidence="5" id="KW-1185">Reference proteome</keyword>
<evidence type="ECO:0000313" key="5">
    <source>
        <dbReference type="Proteomes" id="UP000006443"/>
    </source>
</evidence>
<dbReference type="OrthoDB" id="1633470at2"/>
<feature type="region of interest" description="Disordered" evidence="1">
    <location>
        <begin position="347"/>
        <end position="377"/>
    </location>
</feature>
<dbReference type="Proteomes" id="UP000006443">
    <property type="component" value="Unassembled WGS sequence"/>
</dbReference>